<evidence type="ECO:0008006" key="4">
    <source>
        <dbReference type="Google" id="ProtNLM"/>
    </source>
</evidence>
<keyword evidence="1" id="KW-0732">Signal</keyword>
<feature type="signal peptide" evidence="1">
    <location>
        <begin position="1"/>
        <end position="24"/>
    </location>
</feature>
<dbReference type="Proteomes" id="UP000053268">
    <property type="component" value="Unassembled WGS sequence"/>
</dbReference>
<evidence type="ECO:0000313" key="3">
    <source>
        <dbReference type="Proteomes" id="UP000053268"/>
    </source>
</evidence>
<proteinExistence type="predicted"/>
<feature type="chain" id="PRO_5008263368" description="Sulfakinin" evidence="1">
    <location>
        <begin position="25"/>
        <end position="72"/>
    </location>
</feature>
<keyword evidence="3" id="KW-1185">Reference proteome</keyword>
<dbReference type="AlphaFoldDB" id="A0A194PLC1"/>
<sequence length="72" mass="8121">MRLVTLIGLALVVALAASVHWCEGAVMRGAGLADDDEYRARRLYREYGMRRAARADDSFDDYGHLRFGRSDD</sequence>
<dbReference type="EMBL" id="KQ459601">
    <property type="protein sequence ID" value="KPI93793.1"/>
    <property type="molecule type" value="Genomic_DNA"/>
</dbReference>
<name>A0A194PLC1_PAPXU</name>
<protein>
    <recommendedName>
        <fullName evidence="4">Sulfakinin</fullName>
    </recommendedName>
</protein>
<accession>A0A194PLC1</accession>
<organism evidence="2 3">
    <name type="scientific">Papilio xuthus</name>
    <name type="common">Asian swallowtail butterfly</name>
    <dbReference type="NCBI Taxonomy" id="66420"/>
    <lineage>
        <taxon>Eukaryota</taxon>
        <taxon>Metazoa</taxon>
        <taxon>Ecdysozoa</taxon>
        <taxon>Arthropoda</taxon>
        <taxon>Hexapoda</taxon>
        <taxon>Insecta</taxon>
        <taxon>Pterygota</taxon>
        <taxon>Neoptera</taxon>
        <taxon>Endopterygota</taxon>
        <taxon>Lepidoptera</taxon>
        <taxon>Glossata</taxon>
        <taxon>Ditrysia</taxon>
        <taxon>Papilionoidea</taxon>
        <taxon>Papilionidae</taxon>
        <taxon>Papilioninae</taxon>
        <taxon>Papilio</taxon>
    </lineage>
</organism>
<evidence type="ECO:0000313" key="2">
    <source>
        <dbReference type="EMBL" id="KPI93793.1"/>
    </source>
</evidence>
<gene>
    <name evidence="2" type="ORF">RR46_12958</name>
</gene>
<evidence type="ECO:0000256" key="1">
    <source>
        <dbReference type="SAM" id="SignalP"/>
    </source>
</evidence>
<reference evidence="2 3" key="1">
    <citation type="journal article" date="2015" name="Nat. Commun.">
        <title>Outbred genome sequencing and CRISPR/Cas9 gene editing in butterflies.</title>
        <authorList>
            <person name="Li X."/>
            <person name="Fan D."/>
            <person name="Zhang W."/>
            <person name="Liu G."/>
            <person name="Zhang L."/>
            <person name="Zhao L."/>
            <person name="Fang X."/>
            <person name="Chen L."/>
            <person name="Dong Y."/>
            <person name="Chen Y."/>
            <person name="Ding Y."/>
            <person name="Zhao R."/>
            <person name="Feng M."/>
            <person name="Zhu Y."/>
            <person name="Feng Y."/>
            <person name="Jiang X."/>
            <person name="Zhu D."/>
            <person name="Xiang H."/>
            <person name="Feng X."/>
            <person name="Li S."/>
            <person name="Wang J."/>
            <person name="Zhang G."/>
            <person name="Kronforst M.R."/>
            <person name="Wang W."/>
        </authorList>
    </citation>
    <scope>NUCLEOTIDE SEQUENCE [LARGE SCALE GENOMIC DNA]</scope>
    <source>
        <strain evidence="2">Ya'a_city_454_Px</strain>
        <tissue evidence="2">Whole body</tissue>
    </source>
</reference>